<dbReference type="PANTHER" id="PTHR47032:SF1">
    <property type="entry name" value="UDP-D-XYLOSE:L-FUCOSE ALPHA-1,3-D-XYLOSYLTRANSFERASE-RELATED"/>
    <property type="match status" value="1"/>
</dbReference>
<dbReference type="Pfam" id="PF03407">
    <property type="entry name" value="Nucleotid_trans"/>
    <property type="match status" value="1"/>
</dbReference>
<dbReference type="PANTHER" id="PTHR47032">
    <property type="entry name" value="UDP-D-XYLOSE:L-FUCOSE ALPHA-1,3-D-XYLOSYLTRANSFERASE-RELATED"/>
    <property type="match status" value="1"/>
</dbReference>
<evidence type="ECO:0000259" key="1">
    <source>
        <dbReference type="Pfam" id="PF03407"/>
    </source>
</evidence>
<dbReference type="InterPro" id="IPR052636">
    <property type="entry name" value="UDP-D-xylose:L-fucose_XylT"/>
</dbReference>
<sequence>MPLPKKISDRQTTSPYKVFGAIALLVPLLLNISVSIGIESGDLLSALPDLILPTRATKTTNQSFCEALPVSSGPQGRKFVHVFVSNAGHFPFLHNVLLSMVNASLSWRPVVFAVGAGVCHMLRDLAEVKLKDYTVCYPYLGRLLYQLRRDEPKSFEQIQPFLAKSNTTFLNDTIEETIARFDEVDSTFYGWGSTEHKFLINSKLYALRDILECGFDAFVTDTDIGFISDPLPYFDIDGPKGHVIAQTAPASGYSMNINSGFMYWRSTNDTIDLIRDIITVPPFWHIDQSRVNDRIQNRSTPYSLLDSYKFPQGNRIIGRYEKGVDTLADAVVAHANWNSKFGEKEAMLRKMGLWFLD</sequence>
<comment type="caution">
    <text evidence="2">The sequence shown here is derived from an EMBL/GenBank/DDBJ whole genome shotgun (WGS) entry which is preliminary data.</text>
</comment>
<accession>K0SLJ1</accession>
<dbReference type="Proteomes" id="UP000266841">
    <property type="component" value="Unassembled WGS sequence"/>
</dbReference>
<name>K0SLJ1_THAOC</name>
<dbReference type="AlphaFoldDB" id="K0SLJ1"/>
<protein>
    <recommendedName>
        <fullName evidence="1">Nucleotide-diphospho-sugar transferase domain-containing protein</fullName>
    </recommendedName>
</protein>
<dbReference type="OrthoDB" id="540503at2759"/>
<feature type="domain" description="Nucleotide-diphospho-sugar transferase" evidence="1">
    <location>
        <begin position="184"/>
        <end position="345"/>
    </location>
</feature>
<dbReference type="EMBL" id="AGNL01015428">
    <property type="protein sequence ID" value="EJK65839.1"/>
    <property type="molecule type" value="Genomic_DNA"/>
</dbReference>
<keyword evidence="3" id="KW-1185">Reference proteome</keyword>
<gene>
    <name evidence="2" type="ORF">THAOC_13263</name>
</gene>
<proteinExistence type="predicted"/>
<dbReference type="GO" id="GO:0016757">
    <property type="term" value="F:glycosyltransferase activity"/>
    <property type="evidence" value="ECO:0007669"/>
    <property type="project" value="TreeGrafter"/>
</dbReference>
<dbReference type="GO" id="GO:0005794">
    <property type="term" value="C:Golgi apparatus"/>
    <property type="evidence" value="ECO:0007669"/>
    <property type="project" value="TreeGrafter"/>
</dbReference>
<evidence type="ECO:0000313" key="3">
    <source>
        <dbReference type="Proteomes" id="UP000266841"/>
    </source>
</evidence>
<reference evidence="2 3" key="1">
    <citation type="journal article" date="2012" name="Genome Biol.">
        <title>Genome and low-iron response of an oceanic diatom adapted to chronic iron limitation.</title>
        <authorList>
            <person name="Lommer M."/>
            <person name="Specht M."/>
            <person name="Roy A.S."/>
            <person name="Kraemer L."/>
            <person name="Andreson R."/>
            <person name="Gutowska M.A."/>
            <person name="Wolf J."/>
            <person name="Bergner S.V."/>
            <person name="Schilhabel M.B."/>
            <person name="Klostermeier U.C."/>
            <person name="Beiko R.G."/>
            <person name="Rosenstiel P."/>
            <person name="Hippler M."/>
            <person name="Laroche J."/>
        </authorList>
    </citation>
    <scope>NUCLEOTIDE SEQUENCE [LARGE SCALE GENOMIC DNA]</scope>
    <source>
        <strain evidence="2 3">CCMP1005</strain>
    </source>
</reference>
<evidence type="ECO:0000313" key="2">
    <source>
        <dbReference type="EMBL" id="EJK65839.1"/>
    </source>
</evidence>
<organism evidence="2 3">
    <name type="scientific">Thalassiosira oceanica</name>
    <name type="common">Marine diatom</name>
    <dbReference type="NCBI Taxonomy" id="159749"/>
    <lineage>
        <taxon>Eukaryota</taxon>
        <taxon>Sar</taxon>
        <taxon>Stramenopiles</taxon>
        <taxon>Ochrophyta</taxon>
        <taxon>Bacillariophyta</taxon>
        <taxon>Coscinodiscophyceae</taxon>
        <taxon>Thalassiosirophycidae</taxon>
        <taxon>Thalassiosirales</taxon>
        <taxon>Thalassiosiraceae</taxon>
        <taxon>Thalassiosira</taxon>
    </lineage>
</organism>
<dbReference type="InterPro" id="IPR005069">
    <property type="entry name" value="Nucl-diP-sugar_transferase"/>
</dbReference>